<dbReference type="Pfam" id="PF13083">
    <property type="entry name" value="KH_KhpA-B"/>
    <property type="match status" value="1"/>
</dbReference>
<comment type="function">
    <text evidence="6">A probable RNA chaperone. Forms a complex with KhpA which binds to cellular RNA and controls its expression. Plays a role in peptidoglycan (PG) homeostasis and cell length regulation.</text>
</comment>
<keyword evidence="4 6" id="KW-0143">Chaperone</keyword>
<evidence type="ECO:0000256" key="6">
    <source>
        <dbReference type="HAMAP-Rule" id="MF_00867"/>
    </source>
</evidence>
<evidence type="ECO:0000256" key="1">
    <source>
        <dbReference type="ARBA" id="ARBA00022490"/>
    </source>
</evidence>
<dbReference type="InterPro" id="IPR001374">
    <property type="entry name" value="R3H_dom"/>
</dbReference>
<dbReference type="SUPFAM" id="SSF82708">
    <property type="entry name" value="R3H domain"/>
    <property type="match status" value="1"/>
</dbReference>
<dbReference type="InterPro" id="IPR036867">
    <property type="entry name" value="R3H_dom_sf"/>
</dbReference>
<keyword evidence="5 6" id="KW-0961">Cell wall biogenesis/degradation</keyword>
<organism evidence="8 9">
    <name type="scientific">Peribacillus deserti</name>
    <dbReference type="NCBI Taxonomy" id="673318"/>
    <lineage>
        <taxon>Bacteria</taxon>
        <taxon>Bacillati</taxon>
        <taxon>Bacillota</taxon>
        <taxon>Bacilli</taxon>
        <taxon>Bacillales</taxon>
        <taxon>Bacillaceae</taxon>
        <taxon>Peribacillus</taxon>
    </lineage>
</organism>
<accession>A0ABS2QK66</accession>
<dbReference type="InterPro" id="IPR039247">
    <property type="entry name" value="KhpB"/>
</dbReference>
<sequence length="207" mass="23174">MKQVTATGHTVDAAVESALAQLSTTRDRVQIEIIEQGKKGFLGIFGNKDALVKVTLPPDPIEETEQYIRNVSREIGVEVDIEVKRSGKNVTYLLSGDKIALLIGKRGQTLNSMQYLAQLVANSCSRQYLTVILDAEEYRTRRNETLMNLAKKMADKAVRSGREVALEPMPSYERKIIHSALINFKNIKTYSNGAEPYRHIVIAPLKK</sequence>
<dbReference type="InterPro" id="IPR038008">
    <property type="entry name" value="Jag_KH"/>
</dbReference>
<dbReference type="NCBIfam" id="NF041568">
    <property type="entry name" value="Jag_EloR"/>
    <property type="match status" value="1"/>
</dbReference>
<evidence type="ECO:0000256" key="3">
    <source>
        <dbReference type="ARBA" id="ARBA00022960"/>
    </source>
</evidence>
<feature type="region of interest" description="Jag_N domain" evidence="6">
    <location>
        <begin position="5"/>
        <end position="55"/>
    </location>
</feature>
<evidence type="ECO:0000256" key="2">
    <source>
        <dbReference type="ARBA" id="ARBA00022884"/>
    </source>
</evidence>
<dbReference type="Pfam" id="PF01424">
    <property type="entry name" value="R3H"/>
    <property type="match status" value="1"/>
</dbReference>
<comment type="subunit">
    <text evidence="6">Forms a complex with KhpA.</text>
</comment>
<proteinExistence type="inferred from homology"/>
<evidence type="ECO:0000313" key="8">
    <source>
        <dbReference type="EMBL" id="MBM7693573.1"/>
    </source>
</evidence>
<dbReference type="SMART" id="SM01245">
    <property type="entry name" value="Jag_N"/>
    <property type="match status" value="1"/>
</dbReference>
<reference evidence="8 9" key="1">
    <citation type="submission" date="2021-01" db="EMBL/GenBank/DDBJ databases">
        <title>Genomic Encyclopedia of Type Strains, Phase IV (KMG-IV): sequencing the most valuable type-strain genomes for metagenomic binning, comparative biology and taxonomic classification.</title>
        <authorList>
            <person name="Goeker M."/>
        </authorList>
    </citation>
    <scope>NUCLEOTIDE SEQUENCE [LARGE SCALE GENOMIC DNA]</scope>
    <source>
        <strain evidence="8 9">DSM 105482</strain>
    </source>
</reference>
<dbReference type="PROSITE" id="PS51061">
    <property type="entry name" value="R3H"/>
    <property type="match status" value="1"/>
</dbReference>
<dbReference type="Gene3D" id="3.30.1370.50">
    <property type="entry name" value="R3H-like domain"/>
    <property type="match status" value="1"/>
</dbReference>
<evidence type="ECO:0000256" key="4">
    <source>
        <dbReference type="ARBA" id="ARBA00023186"/>
    </source>
</evidence>
<protein>
    <recommendedName>
        <fullName evidence="6">RNA-binding protein KhpB</fullName>
    </recommendedName>
    <alternativeName>
        <fullName evidence="6">RNA-binding protein EloR</fullName>
    </alternativeName>
</protein>
<evidence type="ECO:0000256" key="5">
    <source>
        <dbReference type="ARBA" id="ARBA00023316"/>
    </source>
</evidence>
<comment type="caution">
    <text evidence="8">The sequence shown here is derived from an EMBL/GenBank/DDBJ whole genome shotgun (WGS) entry which is preliminary data.</text>
</comment>
<dbReference type="RefSeq" id="WP_204544391.1">
    <property type="nucleotide sequence ID" value="NZ_JAFBFI010000013.1"/>
</dbReference>
<comment type="domain">
    <text evidence="6">Has an N-terminal Jag-N domain and 2 RNA-binding domains (KH and R3H).</text>
</comment>
<dbReference type="PANTHER" id="PTHR35800:SF1">
    <property type="entry name" value="RNA-BINDING PROTEIN KHPB"/>
    <property type="match status" value="1"/>
</dbReference>
<dbReference type="Pfam" id="PF14804">
    <property type="entry name" value="Jag_N"/>
    <property type="match status" value="1"/>
</dbReference>
<dbReference type="PANTHER" id="PTHR35800">
    <property type="entry name" value="PROTEIN JAG"/>
    <property type="match status" value="1"/>
</dbReference>
<dbReference type="Gene3D" id="3.30.30.80">
    <property type="entry name" value="probable RNA-binding protein from clostridium symbiosum atcc 14940"/>
    <property type="match status" value="1"/>
</dbReference>
<dbReference type="EMBL" id="JAFBFI010000013">
    <property type="protein sequence ID" value="MBM7693573.1"/>
    <property type="molecule type" value="Genomic_DNA"/>
</dbReference>
<evidence type="ECO:0000313" key="9">
    <source>
        <dbReference type="Proteomes" id="UP000823486"/>
    </source>
</evidence>
<dbReference type="Proteomes" id="UP000823486">
    <property type="component" value="Unassembled WGS sequence"/>
</dbReference>
<dbReference type="InterPro" id="IPR032782">
    <property type="entry name" value="KhpB_N"/>
</dbReference>
<dbReference type="Gene3D" id="3.30.300.20">
    <property type="match status" value="1"/>
</dbReference>
<dbReference type="InterPro" id="IPR038247">
    <property type="entry name" value="Jag_N_dom_sf"/>
</dbReference>
<evidence type="ECO:0000259" key="7">
    <source>
        <dbReference type="PROSITE" id="PS51061"/>
    </source>
</evidence>
<dbReference type="CDD" id="cd02644">
    <property type="entry name" value="R3H_jag"/>
    <property type="match status" value="1"/>
</dbReference>
<dbReference type="InterPro" id="IPR015946">
    <property type="entry name" value="KH_dom-like_a/b"/>
</dbReference>
<dbReference type="SMART" id="SM00393">
    <property type="entry name" value="R3H"/>
    <property type="match status" value="1"/>
</dbReference>
<keyword evidence="9" id="KW-1185">Reference proteome</keyword>
<comment type="similarity">
    <text evidence="6">Belongs to the KhpB RNA-binding protein family.</text>
</comment>
<feature type="domain" description="R3H" evidence="7">
    <location>
        <begin position="140"/>
        <end position="206"/>
    </location>
</feature>
<keyword evidence="3 6" id="KW-0133">Cell shape</keyword>
<dbReference type="HAMAP" id="MF_00867">
    <property type="entry name" value="KhpB"/>
    <property type="match status" value="1"/>
</dbReference>
<dbReference type="InterPro" id="IPR034079">
    <property type="entry name" value="R3H_KhpB"/>
</dbReference>
<dbReference type="CDD" id="cd02414">
    <property type="entry name" value="KH-II_Jag"/>
    <property type="match status" value="1"/>
</dbReference>
<name>A0ABS2QK66_9BACI</name>
<comment type="subcellular location">
    <subcellularLocation>
        <location evidence="6">Cytoplasm</location>
    </subcellularLocation>
</comment>
<gene>
    <name evidence="6" type="primary">khpB</name>
    <name evidence="6" type="synonym">eloR</name>
    <name evidence="8" type="ORF">JOC77_003013</name>
</gene>
<keyword evidence="2 6" id="KW-0694">RNA-binding</keyword>
<keyword evidence="1 6" id="KW-0963">Cytoplasm</keyword>